<dbReference type="Gene3D" id="1.10.238.10">
    <property type="entry name" value="EF-hand"/>
    <property type="match status" value="2"/>
</dbReference>
<dbReference type="InterPro" id="IPR018247">
    <property type="entry name" value="EF_Hand_1_Ca_BS"/>
</dbReference>
<dbReference type="RefSeq" id="XP_017867867.1">
    <property type="nucleotide sequence ID" value="XM_018012378.1"/>
</dbReference>
<evidence type="ECO:0000256" key="2">
    <source>
        <dbReference type="ARBA" id="ARBA00022837"/>
    </source>
</evidence>
<reference evidence="4" key="1">
    <citation type="journal article" date="1997" name="Nucleic Acids Res.">
        <title>tRNAscan-SE: a program for improved detection of transfer RNA genes in genomic sequence.</title>
        <authorList>
            <person name="Lowe T.M."/>
            <person name="Eddy S.R."/>
        </authorList>
    </citation>
    <scope>NUCLEOTIDE SEQUENCE [LARGE SCALE GENOMIC DNA]</scope>
</reference>
<evidence type="ECO:0000259" key="3">
    <source>
        <dbReference type="PROSITE" id="PS50222"/>
    </source>
</evidence>
<dbReference type="Pfam" id="PF13499">
    <property type="entry name" value="EF-hand_7"/>
    <property type="match status" value="2"/>
</dbReference>
<dbReference type="InterPro" id="IPR002048">
    <property type="entry name" value="EF_hand_dom"/>
</dbReference>
<feature type="domain" description="EF-hand" evidence="3">
    <location>
        <begin position="7"/>
        <end position="42"/>
    </location>
</feature>
<dbReference type="PANTHER" id="PTHR23048">
    <property type="entry name" value="MYOSIN LIGHT CHAIN 1, 3"/>
    <property type="match status" value="1"/>
</dbReference>
<keyword evidence="4" id="KW-1185">Reference proteome</keyword>
<evidence type="ECO:0000313" key="5">
    <source>
        <dbReference type="RefSeq" id="XP_017867867.1"/>
    </source>
</evidence>
<feature type="domain" description="EF-hand" evidence="3">
    <location>
        <begin position="116"/>
        <end position="149"/>
    </location>
</feature>
<feature type="domain" description="EF-hand" evidence="3">
    <location>
        <begin position="80"/>
        <end position="115"/>
    </location>
</feature>
<dbReference type="PANTHER" id="PTHR23048:SF0">
    <property type="entry name" value="CALMODULIN LIKE 3"/>
    <property type="match status" value="1"/>
</dbReference>
<protein>
    <submittedName>
        <fullName evidence="5">Calmodulin</fullName>
    </submittedName>
</protein>
<reference evidence="5" key="3">
    <citation type="submission" date="2025-08" db="UniProtKB">
        <authorList>
            <consortium name="RefSeq"/>
        </authorList>
    </citation>
    <scope>IDENTIFICATION</scope>
    <source>
        <tissue evidence="5">Whole organism</tissue>
    </source>
</reference>
<dbReference type="Proteomes" id="UP000694904">
    <property type="component" value="Chromosome 5"/>
</dbReference>
<reference evidence="4" key="2">
    <citation type="journal article" date="2016" name="G3 (Bethesda)">
        <title>Genome Evolution in Three Species of Cactophilic Drosophila.</title>
        <authorList>
            <person name="Sanchez-Flores A."/>
            <person name="Penazola F."/>
            <person name="Carpinteyro-Ponce J."/>
            <person name="Nazario-Yepiz N."/>
            <person name="Abreu-Goodger C."/>
            <person name="Machado C.A."/>
            <person name="Markow T.A."/>
        </authorList>
    </citation>
    <scope>NUCLEOTIDE SEQUENCE [LARGE SCALE GENOMIC DNA]</scope>
</reference>
<dbReference type="PROSITE" id="PS50222">
    <property type="entry name" value="EF_HAND_2"/>
    <property type="match status" value="4"/>
</dbReference>
<evidence type="ECO:0000256" key="1">
    <source>
        <dbReference type="ARBA" id="ARBA00022737"/>
    </source>
</evidence>
<dbReference type="GeneID" id="108616867"/>
<proteinExistence type="predicted"/>
<feature type="domain" description="EF-hand" evidence="3">
    <location>
        <begin position="43"/>
        <end position="78"/>
    </location>
</feature>
<dbReference type="SUPFAM" id="SSF47473">
    <property type="entry name" value="EF-hand"/>
    <property type="match status" value="1"/>
</dbReference>
<keyword evidence="1" id="KW-0677">Repeat</keyword>
<accession>A0ABM1PKY1</accession>
<evidence type="ECO:0000313" key="4">
    <source>
        <dbReference type="Proteomes" id="UP000694904"/>
    </source>
</evidence>
<dbReference type="PROSITE" id="PS00018">
    <property type="entry name" value="EF_HAND_1"/>
    <property type="match status" value="2"/>
</dbReference>
<organism evidence="4 5">
    <name type="scientific">Drosophila arizonae</name>
    <name type="common">Fruit fly</name>
    <dbReference type="NCBI Taxonomy" id="7263"/>
    <lineage>
        <taxon>Eukaryota</taxon>
        <taxon>Metazoa</taxon>
        <taxon>Ecdysozoa</taxon>
        <taxon>Arthropoda</taxon>
        <taxon>Hexapoda</taxon>
        <taxon>Insecta</taxon>
        <taxon>Pterygota</taxon>
        <taxon>Neoptera</taxon>
        <taxon>Endopterygota</taxon>
        <taxon>Diptera</taxon>
        <taxon>Brachycera</taxon>
        <taxon>Muscomorpha</taxon>
        <taxon>Ephydroidea</taxon>
        <taxon>Drosophilidae</taxon>
        <taxon>Drosophila</taxon>
    </lineage>
</organism>
<name>A0ABM1PKY1_DROAR</name>
<dbReference type="CDD" id="cd00051">
    <property type="entry name" value="EFh"/>
    <property type="match status" value="1"/>
</dbReference>
<dbReference type="InterPro" id="IPR011992">
    <property type="entry name" value="EF-hand-dom_pair"/>
</dbReference>
<sequence length="149" mass="16684">MEDLTEKELAIFQELFNRIDVEGDGEFSFRELGIVMRALGGNVSDGELQDMINESDTNGTGSLDIEEFVNTLLRKLSDTDRPDDLKMAFSLIDKDRNGCISTNDLRKLFGSIGIQPSDEELEEIIRSGDVDQDGVLIFEEFVGILTSER</sequence>
<keyword evidence="2" id="KW-0106">Calcium</keyword>
<dbReference type="InterPro" id="IPR050230">
    <property type="entry name" value="CALM/Myosin/TropC-like"/>
</dbReference>
<gene>
    <name evidence="5" type="primary">LOC108616867</name>
</gene>
<dbReference type="SMART" id="SM00054">
    <property type="entry name" value="EFh"/>
    <property type="match status" value="4"/>
</dbReference>